<evidence type="ECO:0000259" key="3">
    <source>
        <dbReference type="Pfam" id="PF03629"/>
    </source>
</evidence>
<dbReference type="PANTHER" id="PTHR22901:SF0">
    <property type="entry name" value="SIALATE O-ACETYLESTERASE"/>
    <property type="match status" value="1"/>
</dbReference>
<organism evidence="4 5">
    <name type="scientific">Pelagicoccus enzymogenes</name>
    <dbReference type="NCBI Taxonomy" id="2773457"/>
    <lineage>
        <taxon>Bacteria</taxon>
        <taxon>Pseudomonadati</taxon>
        <taxon>Verrucomicrobiota</taxon>
        <taxon>Opitutia</taxon>
        <taxon>Puniceicoccales</taxon>
        <taxon>Pelagicoccaceae</taxon>
        <taxon>Pelagicoccus</taxon>
    </lineage>
</organism>
<gene>
    <name evidence="4" type="ORF">IEN85_01045</name>
</gene>
<feature type="chain" id="PRO_5037549988" evidence="2">
    <location>
        <begin position="25"/>
        <end position="646"/>
    </location>
</feature>
<keyword evidence="1" id="KW-0378">Hydrolase</keyword>
<feature type="signal peptide" evidence="2">
    <location>
        <begin position="1"/>
        <end position="24"/>
    </location>
</feature>
<dbReference type="SUPFAM" id="SSF49785">
    <property type="entry name" value="Galactose-binding domain-like"/>
    <property type="match status" value="1"/>
</dbReference>
<dbReference type="AlphaFoldDB" id="A0A927IG72"/>
<name>A0A927IG72_9BACT</name>
<keyword evidence="2" id="KW-0732">Signal</keyword>
<dbReference type="GO" id="GO:0005975">
    <property type="term" value="P:carbohydrate metabolic process"/>
    <property type="evidence" value="ECO:0007669"/>
    <property type="project" value="InterPro"/>
</dbReference>
<dbReference type="PANTHER" id="PTHR22901">
    <property type="entry name" value="SIALATE O-ACETYLESTERASE"/>
    <property type="match status" value="1"/>
</dbReference>
<dbReference type="RefSeq" id="WP_191615206.1">
    <property type="nucleotide sequence ID" value="NZ_JACYFG010000002.1"/>
</dbReference>
<reference evidence="4" key="1">
    <citation type="submission" date="2020-09" db="EMBL/GenBank/DDBJ databases">
        <title>Pelagicoccus enzymogenes sp. nov. with an EPS production, isolated from marine sediment.</title>
        <authorList>
            <person name="Feng X."/>
        </authorList>
    </citation>
    <scope>NUCLEOTIDE SEQUENCE</scope>
    <source>
        <strain evidence="4">NFK12</strain>
    </source>
</reference>
<dbReference type="Proteomes" id="UP000622317">
    <property type="component" value="Unassembled WGS sequence"/>
</dbReference>
<sequence>MNAKRSFSLAALAFSLSCCVGGFAAVRLPKVLSDGMVLQRGEEARIWGWADASERVTVTFRGKAFEAIADERGEWAVGIEPRAAGGPFELQVEGENRIVLQDVLVGDLWLTSGQSNMELTMERVKERFPEEVSAANNDRIRYFKVPTSYDFKQERNDVQSGSWIKAEPDSILDFSAVGYFFAREIEREKGVPIGIVNSSVGGSRIQCWFSEAMLEAYPEELAEAKRWRDDALIERTESSNAAIYSDWDRAAREKDQGLRGETPWYDPDVADRDWPSMTLPTFWDEGGLEPMNGVVWFRKSFEVPAGMAGKSGMLYLGTIVDADETYLNGVKVGATTYQYPPRRYEVPAGLLKEGENVIAIRAFSHSGRGSFTRDKPFDLVVDDATIDLRGDWKYKVGAVLYERPGTVFIRWKPMGLYNAMIAPLVPLDLKGVLWYQGESNAWTPDNYQELLNQLVGGWREQWGRADLPFVWAQLPNFMESREEPGESAWARLREQQRLALELEHTGMAVTIDAGEWNDIHPLDKETVGKRLALEARRVAYGETELVSSGPLIDSAERRGRQVALSFRNVGGGLRANGGELMEFAIAGGDGNFVWADARIAGDEIMVWSDAVPEPTRVRYAWADNPEHANLYNAEGLPASPFEIEVE</sequence>
<evidence type="ECO:0000256" key="1">
    <source>
        <dbReference type="ARBA" id="ARBA00022801"/>
    </source>
</evidence>
<dbReference type="PROSITE" id="PS51257">
    <property type="entry name" value="PROKAR_LIPOPROTEIN"/>
    <property type="match status" value="1"/>
</dbReference>
<dbReference type="InterPro" id="IPR036514">
    <property type="entry name" value="SGNH_hydro_sf"/>
</dbReference>
<dbReference type="Gene3D" id="3.40.50.1110">
    <property type="entry name" value="SGNH hydrolase"/>
    <property type="match status" value="1"/>
</dbReference>
<evidence type="ECO:0000256" key="2">
    <source>
        <dbReference type="SAM" id="SignalP"/>
    </source>
</evidence>
<dbReference type="InterPro" id="IPR008979">
    <property type="entry name" value="Galactose-bd-like_sf"/>
</dbReference>
<dbReference type="EMBL" id="JACYFG010000002">
    <property type="protein sequence ID" value="MBD5778080.1"/>
    <property type="molecule type" value="Genomic_DNA"/>
</dbReference>
<dbReference type="Gene3D" id="2.60.120.260">
    <property type="entry name" value="Galactose-binding domain-like"/>
    <property type="match status" value="1"/>
</dbReference>
<dbReference type="InterPro" id="IPR005181">
    <property type="entry name" value="SASA"/>
</dbReference>
<dbReference type="GO" id="GO:0001681">
    <property type="term" value="F:sialate O-acetylesterase activity"/>
    <property type="evidence" value="ECO:0007669"/>
    <property type="project" value="InterPro"/>
</dbReference>
<feature type="domain" description="Sialate O-acetylesterase" evidence="3">
    <location>
        <begin position="106"/>
        <end position="226"/>
    </location>
</feature>
<dbReference type="SUPFAM" id="SSF52266">
    <property type="entry name" value="SGNH hydrolase"/>
    <property type="match status" value="1"/>
</dbReference>
<dbReference type="GO" id="GO:0004553">
    <property type="term" value="F:hydrolase activity, hydrolyzing O-glycosyl compounds"/>
    <property type="evidence" value="ECO:0007669"/>
    <property type="project" value="InterPro"/>
</dbReference>
<proteinExistence type="predicted"/>
<keyword evidence="5" id="KW-1185">Reference proteome</keyword>
<evidence type="ECO:0000313" key="5">
    <source>
        <dbReference type="Proteomes" id="UP000622317"/>
    </source>
</evidence>
<accession>A0A927IG72</accession>
<protein>
    <submittedName>
        <fullName evidence="4">Sialate O-acetylesterase</fullName>
    </submittedName>
</protein>
<dbReference type="Pfam" id="PF03629">
    <property type="entry name" value="SASA"/>
    <property type="match status" value="2"/>
</dbReference>
<evidence type="ECO:0000313" key="4">
    <source>
        <dbReference type="EMBL" id="MBD5778080.1"/>
    </source>
</evidence>
<comment type="caution">
    <text evidence="4">The sequence shown here is derived from an EMBL/GenBank/DDBJ whole genome shotgun (WGS) entry which is preliminary data.</text>
</comment>
<feature type="domain" description="Sialate O-acetylesterase" evidence="3">
    <location>
        <begin position="394"/>
        <end position="520"/>
    </location>
</feature>
<dbReference type="InterPro" id="IPR039329">
    <property type="entry name" value="SIAE"/>
</dbReference>